<protein>
    <submittedName>
        <fullName evidence="1">Uncharacterized protein</fullName>
    </submittedName>
</protein>
<organism evidence="1 2">
    <name type="scientific">Lupinus angustifolius</name>
    <name type="common">Narrow-leaved blue lupine</name>
    <dbReference type="NCBI Taxonomy" id="3871"/>
    <lineage>
        <taxon>Eukaryota</taxon>
        <taxon>Viridiplantae</taxon>
        <taxon>Streptophyta</taxon>
        <taxon>Embryophyta</taxon>
        <taxon>Tracheophyta</taxon>
        <taxon>Spermatophyta</taxon>
        <taxon>Magnoliopsida</taxon>
        <taxon>eudicotyledons</taxon>
        <taxon>Gunneridae</taxon>
        <taxon>Pentapetalae</taxon>
        <taxon>rosids</taxon>
        <taxon>fabids</taxon>
        <taxon>Fabales</taxon>
        <taxon>Fabaceae</taxon>
        <taxon>Papilionoideae</taxon>
        <taxon>50 kb inversion clade</taxon>
        <taxon>genistoids sensu lato</taxon>
        <taxon>core genistoids</taxon>
        <taxon>Genisteae</taxon>
        <taxon>Lupinus</taxon>
    </lineage>
</organism>
<dbReference type="Gramene" id="OIV92909">
    <property type="protein sequence ID" value="OIV92909"/>
    <property type="gene ID" value="TanjilG_01043"/>
</dbReference>
<dbReference type="AlphaFoldDB" id="A0A4P1QR61"/>
<proteinExistence type="predicted"/>
<dbReference type="Proteomes" id="UP000188354">
    <property type="component" value="Chromosome LG18"/>
</dbReference>
<keyword evidence="2" id="KW-1185">Reference proteome</keyword>
<sequence>MLEKLKRKITCQAYSSYHNHTLNYKREKFTMTTVSPYCTSSLGTTTTTHENEITMITTTSPMMTIFTAQM</sequence>
<name>A0A4P1QR61_LUPAN</name>
<evidence type="ECO:0000313" key="2">
    <source>
        <dbReference type="Proteomes" id="UP000188354"/>
    </source>
</evidence>
<reference evidence="1 2" key="1">
    <citation type="journal article" date="2017" name="Plant Biotechnol. J.">
        <title>A comprehensive draft genome sequence for lupin (Lupinus angustifolius), an emerging health food: insights into plant-microbe interactions and legume evolution.</title>
        <authorList>
            <person name="Hane J.K."/>
            <person name="Ming Y."/>
            <person name="Kamphuis L.G."/>
            <person name="Nelson M.N."/>
            <person name="Garg G."/>
            <person name="Atkins C.A."/>
            <person name="Bayer P.E."/>
            <person name="Bravo A."/>
            <person name="Bringans S."/>
            <person name="Cannon S."/>
            <person name="Edwards D."/>
            <person name="Foley R."/>
            <person name="Gao L.L."/>
            <person name="Harrison M.J."/>
            <person name="Huang W."/>
            <person name="Hurgobin B."/>
            <person name="Li S."/>
            <person name="Liu C.W."/>
            <person name="McGrath A."/>
            <person name="Morahan G."/>
            <person name="Murray J."/>
            <person name="Weller J."/>
            <person name="Jian J."/>
            <person name="Singh K.B."/>
        </authorList>
    </citation>
    <scope>NUCLEOTIDE SEQUENCE [LARGE SCALE GENOMIC DNA]</scope>
    <source>
        <strain evidence="2">cv. Tanjil</strain>
        <tissue evidence="1">Whole plant</tissue>
    </source>
</reference>
<dbReference type="EMBL" id="CM007378">
    <property type="protein sequence ID" value="OIV92909.1"/>
    <property type="molecule type" value="Genomic_DNA"/>
</dbReference>
<accession>A0A4P1QR61</accession>
<evidence type="ECO:0000313" key="1">
    <source>
        <dbReference type="EMBL" id="OIV92909.1"/>
    </source>
</evidence>
<gene>
    <name evidence="1" type="ORF">TanjilG_01043</name>
</gene>